<proteinExistence type="predicted"/>
<gene>
    <name evidence="1" type="ORF">GCM10009854_48880</name>
</gene>
<accession>A0ABN3GX78</accession>
<organism evidence="1 2">
    <name type="scientific">Saccharopolyspora halophila</name>
    <dbReference type="NCBI Taxonomy" id="405551"/>
    <lineage>
        <taxon>Bacteria</taxon>
        <taxon>Bacillati</taxon>
        <taxon>Actinomycetota</taxon>
        <taxon>Actinomycetes</taxon>
        <taxon>Pseudonocardiales</taxon>
        <taxon>Pseudonocardiaceae</taxon>
        <taxon>Saccharopolyspora</taxon>
    </lineage>
</organism>
<dbReference type="EMBL" id="BAAARA010000024">
    <property type="protein sequence ID" value="GAA2363394.1"/>
    <property type="molecule type" value="Genomic_DNA"/>
</dbReference>
<dbReference type="Proteomes" id="UP001501218">
    <property type="component" value="Unassembled WGS sequence"/>
</dbReference>
<sequence length="103" mass="11146">MHATGDYSITDRTKLISAARPNVNRTLQCIPEGQVLGPTTKNLVGLRGACGSRPFRTTAMSWWVIGRAEVADHRMAASAADLSHLAITTGVEDERAERLGDVR</sequence>
<name>A0ABN3GX78_9PSEU</name>
<evidence type="ECO:0000313" key="2">
    <source>
        <dbReference type="Proteomes" id="UP001501218"/>
    </source>
</evidence>
<reference evidence="1 2" key="1">
    <citation type="journal article" date="2019" name="Int. J. Syst. Evol. Microbiol.">
        <title>The Global Catalogue of Microorganisms (GCM) 10K type strain sequencing project: providing services to taxonomists for standard genome sequencing and annotation.</title>
        <authorList>
            <consortium name="The Broad Institute Genomics Platform"/>
            <consortium name="The Broad Institute Genome Sequencing Center for Infectious Disease"/>
            <person name="Wu L."/>
            <person name="Ma J."/>
        </authorList>
    </citation>
    <scope>NUCLEOTIDE SEQUENCE [LARGE SCALE GENOMIC DNA]</scope>
    <source>
        <strain evidence="1 2">JCM 16221</strain>
    </source>
</reference>
<keyword evidence="2" id="KW-1185">Reference proteome</keyword>
<comment type="caution">
    <text evidence="1">The sequence shown here is derived from an EMBL/GenBank/DDBJ whole genome shotgun (WGS) entry which is preliminary data.</text>
</comment>
<evidence type="ECO:0000313" key="1">
    <source>
        <dbReference type="EMBL" id="GAA2363394.1"/>
    </source>
</evidence>
<protein>
    <submittedName>
        <fullName evidence="1">Uncharacterized protein</fullName>
    </submittedName>
</protein>